<keyword evidence="11 19" id="KW-0862">Zinc</keyword>
<dbReference type="HAMAP" id="MF_00180">
    <property type="entry name" value="RibB"/>
    <property type="match status" value="1"/>
</dbReference>
<dbReference type="Pfam" id="PF00925">
    <property type="entry name" value="GTP_cyclohydro2"/>
    <property type="match status" value="1"/>
</dbReference>
<feature type="domain" description="GTP cyclohydrolase II" evidence="20">
    <location>
        <begin position="207"/>
        <end position="373"/>
    </location>
</feature>
<evidence type="ECO:0000256" key="9">
    <source>
        <dbReference type="ARBA" id="ARBA00022741"/>
    </source>
</evidence>
<dbReference type="InterPro" id="IPR000926">
    <property type="entry name" value="RibA"/>
</dbReference>
<dbReference type="NCBIfam" id="TIGR00505">
    <property type="entry name" value="ribA"/>
    <property type="match status" value="1"/>
</dbReference>
<evidence type="ECO:0000256" key="19">
    <source>
        <dbReference type="HAMAP-Rule" id="MF_01283"/>
    </source>
</evidence>
<feature type="binding site" evidence="19">
    <location>
        <position position="273"/>
    </location>
    <ligand>
        <name>GTP</name>
        <dbReference type="ChEBI" id="CHEBI:37565"/>
    </ligand>
</feature>
<evidence type="ECO:0000259" key="20">
    <source>
        <dbReference type="Pfam" id="PF00925"/>
    </source>
</evidence>
<feature type="binding site" evidence="19">
    <location>
        <position position="143"/>
    </location>
    <ligand>
        <name>Mg(2+)</name>
        <dbReference type="ChEBI" id="CHEBI:18420"/>
        <label>2</label>
    </ligand>
</feature>
<dbReference type="UniPathway" id="UPA00275">
    <property type="reaction ID" value="UER00399"/>
</dbReference>
<comment type="similarity">
    <text evidence="19">In the C-terminal section; belongs to the GTP cyclohydrolase II family.</text>
</comment>
<dbReference type="PANTHER" id="PTHR21327">
    <property type="entry name" value="GTP CYCLOHYDROLASE II-RELATED"/>
    <property type="match status" value="1"/>
</dbReference>
<feature type="active site" description="Nucleophile; for GTP cyclohydrolase activity" evidence="19">
    <location>
        <position position="331"/>
    </location>
</feature>
<evidence type="ECO:0000256" key="2">
    <source>
        <dbReference type="ARBA" id="ARBA00001936"/>
    </source>
</evidence>
<dbReference type="GO" id="GO:0008686">
    <property type="term" value="F:3,4-dihydroxy-2-butanone-4-phosphate synthase activity"/>
    <property type="evidence" value="ECO:0007669"/>
    <property type="project" value="UniProtKB-UniRule"/>
</dbReference>
<gene>
    <name evidence="19 21" type="primary">ribBA</name>
    <name evidence="21" type="ORF">CLTEP_07180</name>
</gene>
<dbReference type="Gene3D" id="3.40.50.10990">
    <property type="entry name" value="GTP cyclohydrolase II"/>
    <property type="match status" value="1"/>
</dbReference>
<evidence type="ECO:0000256" key="15">
    <source>
        <dbReference type="ARBA" id="ARBA00023239"/>
    </source>
</evidence>
<comment type="catalytic activity">
    <reaction evidence="1 19">
        <text>D-ribulose 5-phosphate = (2S)-2-hydroxy-3-oxobutyl phosphate + formate + H(+)</text>
        <dbReference type="Rhea" id="RHEA:18457"/>
        <dbReference type="ChEBI" id="CHEBI:15378"/>
        <dbReference type="ChEBI" id="CHEBI:15740"/>
        <dbReference type="ChEBI" id="CHEBI:58121"/>
        <dbReference type="ChEBI" id="CHEBI:58830"/>
        <dbReference type="EC" id="4.1.99.12"/>
    </reaction>
</comment>
<evidence type="ECO:0000256" key="8">
    <source>
        <dbReference type="ARBA" id="ARBA00022723"/>
    </source>
</evidence>
<feature type="binding site" evidence="19">
    <location>
        <position position="270"/>
    </location>
    <ligand>
        <name>Zn(2+)</name>
        <dbReference type="ChEBI" id="CHEBI:29105"/>
        <note>catalytic</note>
    </ligand>
</feature>
<evidence type="ECO:0000256" key="4">
    <source>
        <dbReference type="ARBA" id="ARBA00004853"/>
    </source>
</evidence>
<comment type="caution">
    <text evidence="21">The sequence shown here is derived from an EMBL/GenBank/DDBJ whole genome shotgun (WGS) entry which is preliminary data.</text>
</comment>
<comment type="pathway">
    <text evidence="4 19">Cofactor biosynthesis; riboflavin biosynthesis; 5-amino-6-(D-ribitylamino)uracil from GTP: step 1/4.</text>
</comment>
<dbReference type="PIRSF" id="PIRSF001259">
    <property type="entry name" value="RibA"/>
    <property type="match status" value="1"/>
</dbReference>
<comment type="cofactor">
    <cofactor evidence="19">
        <name>Zn(2+)</name>
        <dbReference type="ChEBI" id="CHEBI:29105"/>
    </cofactor>
    <text evidence="19">Binds 1 zinc ion per subunit.</text>
</comment>
<accession>A0A151B5V8</accession>
<dbReference type="RefSeq" id="WP_066822720.1">
    <property type="nucleotide sequence ID" value="NZ_LTBA01000004.1"/>
</dbReference>
<feature type="site" description="Essential for DHBP synthase activity" evidence="19">
    <location>
        <position position="126"/>
    </location>
</feature>
<evidence type="ECO:0000256" key="3">
    <source>
        <dbReference type="ARBA" id="ARBA00002284"/>
    </source>
</evidence>
<organism evidence="21 22">
    <name type="scientific">Clostridium tepidiprofundi DSM 19306</name>
    <dbReference type="NCBI Taxonomy" id="1121338"/>
    <lineage>
        <taxon>Bacteria</taxon>
        <taxon>Bacillati</taxon>
        <taxon>Bacillota</taxon>
        <taxon>Clostridia</taxon>
        <taxon>Eubacteriales</taxon>
        <taxon>Clostridiaceae</taxon>
        <taxon>Clostridium</taxon>
    </lineage>
</organism>
<dbReference type="EC" id="4.1.99.12" evidence="19"/>
<feature type="binding site" evidence="19">
    <location>
        <begin position="28"/>
        <end position="29"/>
    </location>
    <ligand>
        <name>D-ribulose 5-phosphate</name>
        <dbReference type="ChEBI" id="CHEBI:58121"/>
    </ligand>
</feature>
<evidence type="ECO:0000256" key="13">
    <source>
        <dbReference type="ARBA" id="ARBA00023134"/>
    </source>
</evidence>
<dbReference type="GO" id="GO:0008270">
    <property type="term" value="F:zinc ion binding"/>
    <property type="evidence" value="ECO:0007669"/>
    <property type="project" value="UniProtKB-UniRule"/>
</dbReference>
<feature type="active site" description="Proton acceptor; for GTP cyclohydrolase activity" evidence="19">
    <location>
        <position position="329"/>
    </location>
</feature>
<sequence>MLKFNTIEEAIEDIKLGKMIVVVDDENRENEGDLIIAAEKVTPEAINFMTKYGRGLICVPMEKERVSNLHIYPMVNHNTDPKQTSFTVSVDSKYATTGISAHERCNTILKLIASDSKPDDFTRPGHIFPLVSKEGGVLKRAGHTEAAVDLAKIAGLFPAGVICEIMNDDGTMARVPQLMEYVKTHNLKIITIADLIAYRRKYENLIERVSEANMPTKYGDFRIIGYINKLNGEHHVALVKGEISQNKPTLVRVHSECLTGDVFGSLRCDCGEQLKEALKKINEEGCGILLYMRQEGRGIGLINKIKAYTLQDNGMDTVEANLALGFPPDMRDYGIGAQILADLGAKKVKLMTNNPKKLSGISGYGIDIVERVPIQMNHNEKNEYYLRTKKEKMGHMLKFEEGK</sequence>
<evidence type="ECO:0000256" key="1">
    <source>
        <dbReference type="ARBA" id="ARBA00000141"/>
    </source>
</evidence>
<dbReference type="SUPFAM" id="SSF142695">
    <property type="entry name" value="RibA-like"/>
    <property type="match status" value="1"/>
</dbReference>
<evidence type="ECO:0000313" key="22">
    <source>
        <dbReference type="Proteomes" id="UP000075531"/>
    </source>
</evidence>
<feature type="binding site" evidence="19">
    <location>
        <begin position="140"/>
        <end position="144"/>
    </location>
    <ligand>
        <name>D-ribulose 5-phosphate</name>
        <dbReference type="ChEBI" id="CHEBI:58121"/>
    </ligand>
</feature>
<dbReference type="GO" id="GO:0003935">
    <property type="term" value="F:GTP cyclohydrolase II activity"/>
    <property type="evidence" value="ECO:0007669"/>
    <property type="project" value="UniProtKB-UniRule"/>
</dbReference>
<dbReference type="EC" id="3.5.4.25" evidence="19"/>
<feature type="binding site" evidence="19">
    <location>
        <position position="352"/>
    </location>
    <ligand>
        <name>GTP</name>
        <dbReference type="ChEBI" id="CHEBI:37565"/>
    </ligand>
</feature>
<dbReference type="GO" id="GO:0000287">
    <property type="term" value="F:magnesium ion binding"/>
    <property type="evidence" value="ECO:0007669"/>
    <property type="project" value="UniProtKB-UniRule"/>
</dbReference>
<feature type="binding site" evidence="19">
    <location>
        <position position="257"/>
    </location>
    <ligand>
        <name>Zn(2+)</name>
        <dbReference type="ChEBI" id="CHEBI:29105"/>
        <note>catalytic</note>
    </ligand>
</feature>
<dbReference type="HAMAP" id="MF_01283">
    <property type="entry name" value="RibBA"/>
    <property type="match status" value="1"/>
</dbReference>
<dbReference type="FunFam" id="3.90.870.10:FF:000001">
    <property type="entry name" value="Riboflavin biosynthesis protein RibBA"/>
    <property type="match status" value="1"/>
</dbReference>
<evidence type="ECO:0000256" key="7">
    <source>
        <dbReference type="ARBA" id="ARBA00022619"/>
    </source>
</evidence>
<evidence type="ECO:0000256" key="11">
    <source>
        <dbReference type="ARBA" id="ARBA00022833"/>
    </source>
</evidence>
<evidence type="ECO:0000313" key="21">
    <source>
        <dbReference type="EMBL" id="KYH35314.1"/>
    </source>
</evidence>
<feature type="binding site" evidence="19">
    <location>
        <position position="317"/>
    </location>
    <ligand>
        <name>GTP</name>
        <dbReference type="ChEBI" id="CHEBI:37565"/>
    </ligand>
</feature>
<dbReference type="Gene3D" id="3.90.870.10">
    <property type="entry name" value="DHBP synthase"/>
    <property type="match status" value="1"/>
</dbReference>
<dbReference type="GO" id="GO:0005525">
    <property type="term" value="F:GTP binding"/>
    <property type="evidence" value="ECO:0007669"/>
    <property type="project" value="UniProtKB-KW"/>
</dbReference>
<comment type="pathway">
    <text evidence="5 19">Cofactor biosynthesis; riboflavin biosynthesis; 2-hydroxy-3-oxobutyl phosphate from D-ribulose 5-phosphate: step 1/1.</text>
</comment>
<protein>
    <recommendedName>
        <fullName evidence="19">Riboflavin biosynthesis protein RibBA</fullName>
    </recommendedName>
    <domain>
        <recommendedName>
            <fullName evidence="19">3,4-dihydroxy-2-butanone 4-phosphate synthase</fullName>
            <shortName evidence="19">DHBP synthase</shortName>
            <ecNumber evidence="19">4.1.99.12</ecNumber>
        </recommendedName>
    </domain>
    <domain>
        <recommendedName>
            <fullName evidence="19">GTP cyclohydrolase-2</fullName>
            <ecNumber evidence="19">3.5.4.25</ecNumber>
        </recommendedName>
        <alternativeName>
            <fullName evidence="19">GTP cyclohydrolase II</fullName>
        </alternativeName>
    </domain>
</protein>
<feature type="binding site" evidence="19">
    <location>
        <position position="268"/>
    </location>
    <ligand>
        <name>Zn(2+)</name>
        <dbReference type="ChEBI" id="CHEBI:29105"/>
        <note>catalytic</note>
    </ligand>
</feature>
<dbReference type="InterPro" id="IPR032677">
    <property type="entry name" value="GTP_cyclohydro_II"/>
</dbReference>
<dbReference type="InterPro" id="IPR036144">
    <property type="entry name" value="RibA-like_sf"/>
</dbReference>
<dbReference type="FunFam" id="3.40.50.10990:FF:000001">
    <property type="entry name" value="Riboflavin biosynthesis protein RibBA"/>
    <property type="match status" value="1"/>
</dbReference>
<dbReference type="STRING" id="1121338.CLTEP_07180"/>
<evidence type="ECO:0000256" key="17">
    <source>
        <dbReference type="ARBA" id="ARBA00043932"/>
    </source>
</evidence>
<feature type="region of interest" description="DHBP synthase" evidence="19">
    <location>
        <begin position="1"/>
        <end position="201"/>
    </location>
</feature>
<dbReference type="NCBIfam" id="NF001591">
    <property type="entry name" value="PRK00393.1"/>
    <property type="match status" value="1"/>
</dbReference>
<feature type="binding site" evidence="19">
    <location>
        <position position="357"/>
    </location>
    <ligand>
        <name>GTP</name>
        <dbReference type="ChEBI" id="CHEBI:37565"/>
    </ligand>
</feature>
<feature type="region of interest" description="GTP cyclohydrolase II" evidence="19">
    <location>
        <begin position="202"/>
        <end position="403"/>
    </location>
</feature>
<evidence type="ECO:0000256" key="12">
    <source>
        <dbReference type="ARBA" id="ARBA00022842"/>
    </source>
</evidence>
<evidence type="ECO:0000256" key="5">
    <source>
        <dbReference type="ARBA" id="ARBA00004904"/>
    </source>
</evidence>
<evidence type="ECO:0000256" key="10">
    <source>
        <dbReference type="ARBA" id="ARBA00022801"/>
    </source>
</evidence>
<evidence type="ECO:0000256" key="18">
    <source>
        <dbReference type="ARBA" id="ARBA00049295"/>
    </source>
</evidence>
<dbReference type="PANTHER" id="PTHR21327:SF18">
    <property type="entry name" value="3,4-DIHYDROXY-2-BUTANONE 4-PHOSPHATE SYNTHASE"/>
    <property type="match status" value="1"/>
</dbReference>
<dbReference type="CDD" id="cd00641">
    <property type="entry name" value="GTP_cyclohydro2"/>
    <property type="match status" value="1"/>
</dbReference>
<dbReference type="NCBIfam" id="TIGR00506">
    <property type="entry name" value="ribB"/>
    <property type="match status" value="1"/>
</dbReference>
<feature type="binding site" evidence="19">
    <location>
        <begin position="295"/>
        <end position="297"/>
    </location>
    <ligand>
        <name>GTP</name>
        <dbReference type="ChEBI" id="CHEBI:37565"/>
    </ligand>
</feature>
<keyword evidence="13 19" id="KW-0342">GTP-binding</keyword>
<dbReference type="AlphaFoldDB" id="A0A151B5V8"/>
<comment type="similarity">
    <text evidence="6 19">In the N-terminal section; belongs to the DHBP synthase family.</text>
</comment>
<reference evidence="21 22" key="1">
    <citation type="submission" date="2016-02" db="EMBL/GenBank/DDBJ databases">
        <title>Genome sequence of Clostridium tepidiprofundi DSM 19306.</title>
        <authorList>
            <person name="Poehlein A."/>
            <person name="Daniel R."/>
        </authorList>
    </citation>
    <scope>NUCLEOTIDE SEQUENCE [LARGE SCALE GENOMIC DNA]</scope>
    <source>
        <strain evidence="21 22">DSM 19306</strain>
    </source>
</reference>
<dbReference type="GO" id="GO:0005829">
    <property type="term" value="C:cytosol"/>
    <property type="evidence" value="ECO:0007669"/>
    <property type="project" value="TreeGrafter"/>
</dbReference>
<keyword evidence="10 19" id="KW-0378">Hydrolase</keyword>
<dbReference type="OrthoDB" id="9793111at2"/>
<dbReference type="InterPro" id="IPR017945">
    <property type="entry name" value="DHBP_synth_RibB-like_a/b_dom"/>
</dbReference>
<feature type="binding site" evidence="19">
    <location>
        <position position="33"/>
    </location>
    <ligand>
        <name>D-ribulose 5-phosphate</name>
        <dbReference type="ChEBI" id="CHEBI:58121"/>
    </ligand>
</feature>
<feature type="binding site" evidence="19">
    <location>
        <position position="29"/>
    </location>
    <ligand>
        <name>Mg(2+)</name>
        <dbReference type="ChEBI" id="CHEBI:18420"/>
        <label>1</label>
    </ligand>
</feature>
<comment type="function">
    <text evidence="17 19">Catalyzes the conversion of GTP to 2,5-diamino-6-ribosylamino-4(3H)-pyrimidinone 5'-phosphate (DARP), formate and pyrophosphate.</text>
</comment>
<dbReference type="HAMAP" id="MF_00179">
    <property type="entry name" value="RibA"/>
    <property type="match status" value="1"/>
</dbReference>
<evidence type="ECO:0000256" key="16">
    <source>
        <dbReference type="ARBA" id="ARBA00023268"/>
    </source>
</evidence>
<keyword evidence="14 19" id="KW-0464">Manganese</keyword>
<dbReference type="InterPro" id="IPR016299">
    <property type="entry name" value="Riboflavin_synth_RibBA"/>
</dbReference>
<keyword evidence="12 19" id="KW-0460">Magnesium</keyword>
<dbReference type="SUPFAM" id="SSF55821">
    <property type="entry name" value="YrdC/RibB"/>
    <property type="match status" value="1"/>
</dbReference>
<dbReference type="EMBL" id="LTBA01000004">
    <property type="protein sequence ID" value="KYH35314.1"/>
    <property type="molecule type" value="Genomic_DNA"/>
</dbReference>
<keyword evidence="8 19" id="KW-0479">Metal-binding</keyword>
<evidence type="ECO:0000256" key="6">
    <source>
        <dbReference type="ARBA" id="ARBA00005520"/>
    </source>
</evidence>
<dbReference type="NCBIfam" id="NF006803">
    <property type="entry name" value="PRK09311.1"/>
    <property type="match status" value="1"/>
</dbReference>
<evidence type="ECO:0000256" key="14">
    <source>
        <dbReference type="ARBA" id="ARBA00023211"/>
    </source>
</evidence>
<dbReference type="GO" id="GO:0009231">
    <property type="term" value="P:riboflavin biosynthetic process"/>
    <property type="evidence" value="ECO:0007669"/>
    <property type="project" value="UniProtKB-UniRule"/>
</dbReference>
<feature type="site" description="Essential for DHBP synthase activity" evidence="19">
    <location>
        <position position="164"/>
    </location>
</feature>
<feature type="binding site" evidence="19">
    <location>
        <begin position="252"/>
        <end position="256"/>
    </location>
    <ligand>
        <name>GTP</name>
        <dbReference type="ChEBI" id="CHEBI:37565"/>
    </ligand>
</feature>
<comment type="function">
    <text evidence="3 19">Catalyzes the conversion of D-ribulose 5-phosphate to formate and 3,4-dihydroxy-2-butanone 4-phosphate.</text>
</comment>
<feature type="binding site" evidence="19">
    <location>
        <position position="164"/>
    </location>
    <ligand>
        <name>D-ribulose 5-phosphate</name>
        <dbReference type="ChEBI" id="CHEBI:58121"/>
    </ligand>
</feature>
<keyword evidence="7 19" id="KW-0686">Riboflavin biosynthesis</keyword>
<comment type="catalytic activity">
    <reaction evidence="18 19">
        <text>GTP + 4 H2O = 2,5-diamino-6-hydroxy-4-(5-phosphoribosylamino)-pyrimidine + formate + 2 phosphate + 3 H(+)</text>
        <dbReference type="Rhea" id="RHEA:23704"/>
        <dbReference type="ChEBI" id="CHEBI:15377"/>
        <dbReference type="ChEBI" id="CHEBI:15378"/>
        <dbReference type="ChEBI" id="CHEBI:15740"/>
        <dbReference type="ChEBI" id="CHEBI:37565"/>
        <dbReference type="ChEBI" id="CHEBI:43474"/>
        <dbReference type="ChEBI" id="CHEBI:58614"/>
        <dbReference type="EC" id="3.5.4.25"/>
    </reaction>
</comment>
<keyword evidence="16 19" id="KW-0511">Multifunctional enzyme</keyword>
<comment type="cofactor">
    <cofactor evidence="2">
        <name>Mn(2+)</name>
        <dbReference type="ChEBI" id="CHEBI:29035"/>
    </cofactor>
</comment>
<keyword evidence="15 19" id="KW-0456">Lyase</keyword>
<proteinExistence type="inferred from homology"/>
<dbReference type="Proteomes" id="UP000075531">
    <property type="component" value="Unassembled WGS sequence"/>
</dbReference>
<dbReference type="GO" id="GO:0030145">
    <property type="term" value="F:manganese ion binding"/>
    <property type="evidence" value="ECO:0007669"/>
    <property type="project" value="UniProtKB-UniRule"/>
</dbReference>
<dbReference type="PATRIC" id="fig|1121338.3.peg.729"/>
<keyword evidence="9 19" id="KW-0547">Nucleotide-binding</keyword>
<dbReference type="Pfam" id="PF00926">
    <property type="entry name" value="DHBP_synthase"/>
    <property type="match status" value="1"/>
</dbReference>
<comment type="cofactor">
    <cofactor evidence="19">
        <name>Mg(2+)</name>
        <dbReference type="ChEBI" id="CHEBI:18420"/>
    </cofactor>
    <cofactor evidence="19">
        <name>Mn(2+)</name>
        <dbReference type="ChEBI" id="CHEBI:29035"/>
    </cofactor>
    <text evidence="19">Binds 2 divalent metal cations per subunit. Magnesium or manganese.</text>
</comment>
<keyword evidence="22" id="KW-1185">Reference proteome</keyword>
<name>A0A151B5V8_9CLOT</name>
<feature type="binding site" evidence="19">
    <location>
        <position position="29"/>
    </location>
    <ligand>
        <name>Mg(2+)</name>
        <dbReference type="ChEBI" id="CHEBI:18420"/>
        <label>2</label>
    </ligand>
</feature>
<dbReference type="InterPro" id="IPR000422">
    <property type="entry name" value="DHBP_synthase_RibB"/>
</dbReference>